<evidence type="ECO:0000313" key="2">
    <source>
        <dbReference type="Proteomes" id="UP000828941"/>
    </source>
</evidence>
<dbReference type="Proteomes" id="UP000828941">
    <property type="component" value="Chromosome 8"/>
</dbReference>
<evidence type="ECO:0000313" key="1">
    <source>
        <dbReference type="EMBL" id="KAI4327483.1"/>
    </source>
</evidence>
<protein>
    <submittedName>
        <fullName evidence="1">Uncharacterized protein</fullName>
    </submittedName>
</protein>
<organism evidence="1 2">
    <name type="scientific">Bauhinia variegata</name>
    <name type="common">Purple orchid tree</name>
    <name type="synonym">Phanera variegata</name>
    <dbReference type="NCBI Taxonomy" id="167791"/>
    <lineage>
        <taxon>Eukaryota</taxon>
        <taxon>Viridiplantae</taxon>
        <taxon>Streptophyta</taxon>
        <taxon>Embryophyta</taxon>
        <taxon>Tracheophyta</taxon>
        <taxon>Spermatophyta</taxon>
        <taxon>Magnoliopsida</taxon>
        <taxon>eudicotyledons</taxon>
        <taxon>Gunneridae</taxon>
        <taxon>Pentapetalae</taxon>
        <taxon>rosids</taxon>
        <taxon>fabids</taxon>
        <taxon>Fabales</taxon>
        <taxon>Fabaceae</taxon>
        <taxon>Cercidoideae</taxon>
        <taxon>Cercideae</taxon>
        <taxon>Bauhiniinae</taxon>
        <taxon>Bauhinia</taxon>
    </lineage>
</organism>
<reference evidence="1 2" key="1">
    <citation type="journal article" date="2022" name="DNA Res.">
        <title>Chromosomal-level genome assembly of the orchid tree Bauhinia variegata (Leguminosae; Cercidoideae) supports the allotetraploid origin hypothesis of Bauhinia.</title>
        <authorList>
            <person name="Zhong Y."/>
            <person name="Chen Y."/>
            <person name="Zheng D."/>
            <person name="Pang J."/>
            <person name="Liu Y."/>
            <person name="Luo S."/>
            <person name="Meng S."/>
            <person name="Qian L."/>
            <person name="Wei D."/>
            <person name="Dai S."/>
            <person name="Zhou R."/>
        </authorList>
    </citation>
    <scope>NUCLEOTIDE SEQUENCE [LARGE SCALE GENOMIC DNA]</scope>
    <source>
        <strain evidence="1">BV-YZ2020</strain>
    </source>
</reference>
<sequence length="84" mass="8931">MVILRVLPRPRRGLAIMVAYRTQLLPPARLFSDTPKPTRGTTTASSLTGSIAGFLLWVVSIDDGRGGRAFDGGRRFGSGEGNSG</sequence>
<gene>
    <name evidence="1" type="ORF">L6164_019937</name>
</gene>
<keyword evidence="2" id="KW-1185">Reference proteome</keyword>
<proteinExistence type="predicted"/>
<name>A0ACB9MUS0_BAUVA</name>
<accession>A0ACB9MUS0</accession>
<comment type="caution">
    <text evidence="1">The sequence shown here is derived from an EMBL/GenBank/DDBJ whole genome shotgun (WGS) entry which is preliminary data.</text>
</comment>
<dbReference type="EMBL" id="CM039433">
    <property type="protein sequence ID" value="KAI4327483.1"/>
    <property type="molecule type" value="Genomic_DNA"/>
</dbReference>